<dbReference type="GO" id="GO:0005634">
    <property type="term" value="C:nucleus"/>
    <property type="evidence" value="ECO:0007669"/>
    <property type="project" value="TreeGrafter"/>
</dbReference>
<dbReference type="GO" id="GO:0034477">
    <property type="term" value="P:U6 snRNA 3'-end processing"/>
    <property type="evidence" value="ECO:0007669"/>
    <property type="project" value="InterPro"/>
</dbReference>
<dbReference type="PANTHER" id="PTHR13522">
    <property type="entry name" value="U6 SNRNA PHOSPHODIESTERASE 1"/>
    <property type="match status" value="1"/>
</dbReference>
<dbReference type="Proteomes" id="UP000305067">
    <property type="component" value="Unassembled WGS sequence"/>
</dbReference>
<keyword evidence="9" id="KW-1185">Reference proteome</keyword>
<organism evidence="8 9">
    <name type="scientific">Pterulicium gracile</name>
    <dbReference type="NCBI Taxonomy" id="1884261"/>
    <lineage>
        <taxon>Eukaryota</taxon>
        <taxon>Fungi</taxon>
        <taxon>Dikarya</taxon>
        <taxon>Basidiomycota</taxon>
        <taxon>Agaricomycotina</taxon>
        <taxon>Agaricomycetes</taxon>
        <taxon>Agaricomycetidae</taxon>
        <taxon>Agaricales</taxon>
        <taxon>Pleurotineae</taxon>
        <taxon>Pterulaceae</taxon>
        <taxon>Pterulicium</taxon>
    </lineage>
</organism>
<keyword evidence="4" id="KW-0539">Nucleus</keyword>
<dbReference type="InterPro" id="IPR027521">
    <property type="entry name" value="Usb1"/>
</dbReference>
<evidence type="ECO:0000256" key="4">
    <source>
        <dbReference type="ARBA" id="ARBA00023242"/>
    </source>
</evidence>
<dbReference type="EMBL" id="ML178821">
    <property type="protein sequence ID" value="TFL03228.1"/>
    <property type="molecule type" value="Genomic_DNA"/>
</dbReference>
<reference evidence="8 9" key="1">
    <citation type="journal article" date="2019" name="Nat. Ecol. Evol.">
        <title>Megaphylogeny resolves global patterns of mushroom evolution.</title>
        <authorList>
            <person name="Varga T."/>
            <person name="Krizsan K."/>
            <person name="Foldi C."/>
            <person name="Dima B."/>
            <person name="Sanchez-Garcia M."/>
            <person name="Sanchez-Ramirez S."/>
            <person name="Szollosi G.J."/>
            <person name="Szarkandi J.G."/>
            <person name="Papp V."/>
            <person name="Albert L."/>
            <person name="Andreopoulos W."/>
            <person name="Angelini C."/>
            <person name="Antonin V."/>
            <person name="Barry K.W."/>
            <person name="Bougher N.L."/>
            <person name="Buchanan P."/>
            <person name="Buyck B."/>
            <person name="Bense V."/>
            <person name="Catcheside P."/>
            <person name="Chovatia M."/>
            <person name="Cooper J."/>
            <person name="Damon W."/>
            <person name="Desjardin D."/>
            <person name="Finy P."/>
            <person name="Geml J."/>
            <person name="Haridas S."/>
            <person name="Hughes K."/>
            <person name="Justo A."/>
            <person name="Karasinski D."/>
            <person name="Kautmanova I."/>
            <person name="Kiss B."/>
            <person name="Kocsube S."/>
            <person name="Kotiranta H."/>
            <person name="LaButti K.M."/>
            <person name="Lechner B.E."/>
            <person name="Liimatainen K."/>
            <person name="Lipzen A."/>
            <person name="Lukacs Z."/>
            <person name="Mihaltcheva S."/>
            <person name="Morgado L.N."/>
            <person name="Niskanen T."/>
            <person name="Noordeloos M.E."/>
            <person name="Ohm R.A."/>
            <person name="Ortiz-Santana B."/>
            <person name="Ovrebo C."/>
            <person name="Racz N."/>
            <person name="Riley R."/>
            <person name="Savchenko A."/>
            <person name="Shiryaev A."/>
            <person name="Soop K."/>
            <person name="Spirin V."/>
            <person name="Szebenyi C."/>
            <person name="Tomsovsky M."/>
            <person name="Tulloss R.E."/>
            <person name="Uehling J."/>
            <person name="Grigoriev I.V."/>
            <person name="Vagvolgyi C."/>
            <person name="Papp T."/>
            <person name="Martin F.M."/>
            <person name="Miettinen O."/>
            <person name="Hibbett D.S."/>
            <person name="Nagy L.G."/>
        </authorList>
    </citation>
    <scope>NUCLEOTIDE SEQUENCE [LARGE SCALE GENOMIC DNA]</scope>
    <source>
        <strain evidence="8 9">CBS 309.79</strain>
    </source>
</reference>
<gene>
    <name evidence="8" type="ORF">BDV98DRAFT_546611</name>
</gene>
<evidence type="ECO:0000256" key="5">
    <source>
        <dbReference type="ARBA" id="ARBA00029543"/>
    </source>
</evidence>
<keyword evidence="2" id="KW-0378">Hydrolase</keyword>
<keyword evidence="1" id="KW-0540">Nuclease</keyword>
<dbReference type="STRING" id="1884261.A0A5C3QPD3"/>
<evidence type="ECO:0000256" key="2">
    <source>
        <dbReference type="ARBA" id="ARBA00022801"/>
    </source>
</evidence>
<feature type="compositionally biased region" description="Low complexity" evidence="7">
    <location>
        <begin position="40"/>
        <end position="52"/>
    </location>
</feature>
<keyword evidence="3" id="KW-0456">Lyase</keyword>
<dbReference type="Gene3D" id="3.90.1140.10">
    <property type="entry name" value="Cyclic phosphodiesterase"/>
    <property type="match status" value="1"/>
</dbReference>
<dbReference type="OrthoDB" id="49151at2759"/>
<accession>A0A5C3QPD3</accession>
<evidence type="ECO:0000256" key="3">
    <source>
        <dbReference type="ARBA" id="ARBA00023239"/>
    </source>
</evidence>
<proteinExistence type="predicted"/>
<dbReference type="Pfam" id="PF09749">
    <property type="entry name" value="HVSL"/>
    <property type="match status" value="1"/>
</dbReference>
<feature type="region of interest" description="Disordered" evidence="7">
    <location>
        <begin position="1"/>
        <end position="67"/>
    </location>
</feature>
<dbReference type="AlphaFoldDB" id="A0A5C3QPD3"/>
<name>A0A5C3QPD3_9AGAR</name>
<evidence type="ECO:0000256" key="6">
    <source>
        <dbReference type="ARBA" id="ARBA00030030"/>
    </source>
</evidence>
<protein>
    <recommendedName>
        <fullName evidence="5">U6 snRNA phosphodiesterase 1</fullName>
    </recommendedName>
    <alternativeName>
        <fullName evidence="6">3'-5' RNA exonuclease USB1</fullName>
    </alternativeName>
</protein>
<evidence type="ECO:0000256" key="7">
    <source>
        <dbReference type="SAM" id="MobiDB-lite"/>
    </source>
</evidence>
<dbReference type="PANTHER" id="PTHR13522:SF3">
    <property type="entry name" value="U6 SNRNA PHOSPHODIESTERASE 1"/>
    <property type="match status" value="1"/>
</dbReference>
<evidence type="ECO:0000313" key="9">
    <source>
        <dbReference type="Proteomes" id="UP000305067"/>
    </source>
</evidence>
<evidence type="ECO:0000313" key="8">
    <source>
        <dbReference type="EMBL" id="TFL03228.1"/>
    </source>
</evidence>
<sequence length="282" mass="31025">MKRTSLVDYDDSSDDSNEHPCDQGPSIQKEQTSSKRRRLAAPSASLVPAAPVDDPSKHQGRTRSTPHSEGQFAAYVYLTVIIHPGTPLCSLITQALNKCVESSVRQLFWIPSNELVSSPVAEPTASIELHVSLTRPIFLRAHQRVELKKSVESAAMVCPSFSVSFAQIEQLSNDEGTRHFLTLEVGSGHKQMCALTNALAPTLLSFRQKEFYADPKFHASFAWTLATSSAVTSSPTKQAACFPVEGLNAEFGTLLTTHQYEMEYVTVRIGKEISRFRLAGQL</sequence>
<dbReference type="GO" id="GO:0016829">
    <property type="term" value="F:lyase activity"/>
    <property type="evidence" value="ECO:0007669"/>
    <property type="project" value="UniProtKB-KW"/>
</dbReference>
<evidence type="ECO:0000256" key="1">
    <source>
        <dbReference type="ARBA" id="ARBA00022722"/>
    </source>
</evidence>
<dbReference type="GO" id="GO:0000175">
    <property type="term" value="F:3'-5'-RNA exonuclease activity"/>
    <property type="evidence" value="ECO:0007669"/>
    <property type="project" value="TreeGrafter"/>
</dbReference>